<proteinExistence type="predicted"/>
<evidence type="ECO:0008006" key="9">
    <source>
        <dbReference type="Google" id="ProtNLM"/>
    </source>
</evidence>
<comment type="cofactor">
    <cofactor evidence="1">
        <name>FAD</name>
        <dbReference type="ChEBI" id="CHEBI:57692"/>
    </cofactor>
</comment>
<evidence type="ECO:0000256" key="6">
    <source>
        <dbReference type="SAM" id="Phobius"/>
    </source>
</evidence>
<name>A0AAJ0DLA9_9PEZI</name>
<dbReference type="AlphaFoldDB" id="A0AAJ0DLA9"/>
<dbReference type="PANTHER" id="PTHR43872:SF1">
    <property type="entry name" value="MONOOXYGENASE, PUTATIVE (AFU_ORTHOLOGUE AFUA_8G02570)-RELATED"/>
    <property type="match status" value="1"/>
</dbReference>
<dbReference type="GO" id="GO:0050660">
    <property type="term" value="F:flavin adenine dinucleotide binding"/>
    <property type="evidence" value="ECO:0007669"/>
    <property type="project" value="InterPro"/>
</dbReference>
<keyword evidence="3" id="KW-0274">FAD</keyword>
<dbReference type="Proteomes" id="UP001271007">
    <property type="component" value="Unassembled WGS sequence"/>
</dbReference>
<dbReference type="Pfam" id="PF00743">
    <property type="entry name" value="FMO-like"/>
    <property type="match status" value="1"/>
</dbReference>
<evidence type="ECO:0000256" key="4">
    <source>
        <dbReference type="ARBA" id="ARBA00023002"/>
    </source>
</evidence>
<dbReference type="GO" id="GO:0004499">
    <property type="term" value="F:N,N-dimethylaniline monooxygenase activity"/>
    <property type="evidence" value="ECO:0007669"/>
    <property type="project" value="InterPro"/>
</dbReference>
<dbReference type="InterPro" id="IPR036188">
    <property type="entry name" value="FAD/NAD-bd_sf"/>
</dbReference>
<evidence type="ECO:0000256" key="1">
    <source>
        <dbReference type="ARBA" id="ARBA00001974"/>
    </source>
</evidence>
<comment type="caution">
    <text evidence="7">The sequence shown here is derived from an EMBL/GenBank/DDBJ whole genome shotgun (WGS) entry which is preliminary data.</text>
</comment>
<evidence type="ECO:0000313" key="8">
    <source>
        <dbReference type="Proteomes" id="UP001271007"/>
    </source>
</evidence>
<keyword evidence="6" id="KW-0472">Membrane</keyword>
<evidence type="ECO:0000256" key="3">
    <source>
        <dbReference type="ARBA" id="ARBA00022827"/>
    </source>
</evidence>
<dbReference type="Gene3D" id="3.50.50.60">
    <property type="entry name" value="FAD/NAD(P)-binding domain"/>
    <property type="match status" value="2"/>
</dbReference>
<dbReference type="GO" id="GO:0050661">
    <property type="term" value="F:NADP binding"/>
    <property type="evidence" value="ECO:0007669"/>
    <property type="project" value="InterPro"/>
</dbReference>
<keyword evidence="4" id="KW-0560">Oxidoreductase</keyword>
<reference evidence="7" key="1">
    <citation type="submission" date="2023-04" db="EMBL/GenBank/DDBJ databases">
        <title>Black Yeasts Isolated from many extreme environments.</title>
        <authorList>
            <person name="Coleine C."/>
            <person name="Stajich J.E."/>
            <person name="Selbmann L."/>
        </authorList>
    </citation>
    <scope>NUCLEOTIDE SEQUENCE</scope>
    <source>
        <strain evidence="7">CCFEE 5312</strain>
    </source>
</reference>
<accession>A0AAJ0DLA9</accession>
<dbReference type="EMBL" id="JAWDJX010000021">
    <property type="protein sequence ID" value="KAK3052376.1"/>
    <property type="molecule type" value="Genomic_DNA"/>
</dbReference>
<keyword evidence="8" id="KW-1185">Reference proteome</keyword>
<dbReference type="InterPro" id="IPR051820">
    <property type="entry name" value="FAD-binding_MO"/>
</dbReference>
<organism evidence="7 8">
    <name type="scientific">Extremus antarcticus</name>
    <dbReference type="NCBI Taxonomy" id="702011"/>
    <lineage>
        <taxon>Eukaryota</taxon>
        <taxon>Fungi</taxon>
        <taxon>Dikarya</taxon>
        <taxon>Ascomycota</taxon>
        <taxon>Pezizomycotina</taxon>
        <taxon>Dothideomycetes</taxon>
        <taxon>Dothideomycetidae</taxon>
        <taxon>Mycosphaerellales</taxon>
        <taxon>Extremaceae</taxon>
        <taxon>Extremus</taxon>
    </lineage>
</organism>
<keyword evidence="6" id="KW-1133">Transmembrane helix</keyword>
<sequence>MEKGTDMYDVVIVGAGISGINFAYRLQERNLELTYTILEGRHEMYLGLRSDTSLYTFGFSWRPWKETTSIAEGHLITKYLNQSAQENGIDQHIQCNRQVNAARWSSEHKMWSLDVTGNGAEKTYRCRFMILCTGYYDYNEALDASIPGIKTFRGPVVHPQFWPEDLDYSKKDVVIIGSGATAVTFLPALAEQASHVTMLQRSPGYILSIPPQDGVEKFIWRWFRPAMQDGLLWLKWLLLPFIFVNMFYYLPSFARNFMRKQTMAQLGDEMALDPHFTPKYEVGEQRLCFCPDSDFYKALRSGKASIETDVIESTDIGRELHPYIIITATGLKLQIAGSIELTVDGKPYDLPSKYVWKGAMLQDLPNCAFVIGYADAAWTLGADATAQLITRILRQMRREGVVEVRPHMTKADKKTMQEKPLLRLSSTYITKGGQVLPRAGDRGQWAVRSYYLKDILIAWFGDIKSSMVWVKGA</sequence>
<dbReference type="PANTHER" id="PTHR43872">
    <property type="entry name" value="MONOOXYGENASE, PUTATIVE (AFU_ORTHOLOGUE AFUA_8G02570)-RELATED"/>
    <property type="match status" value="1"/>
</dbReference>
<feature type="transmembrane region" description="Helical" evidence="6">
    <location>
        <begin position="231"/>
        <end position="250"/>
    </location>
</feature>
<evidence type="ECO:0000256" key="5">
    <source>
        <dbReference type="ARBA" id="ARBA00023033"/>
    </source>
</evidence>
<keyword evidence="6" id="KW-0812">Transmembrane</keyword>
<dbReference type="SUPFAM" id="SSF51905">
    <property type="entry name" value="FAD/NAD(P)-binding domain"/>
    <property type="match status" value="1"/>
</dbReference>
<dbReference type="InterPro" id="IPR020946">
    <property type="entry name" value="Flavin_mOase-like"/>
</dbReference>
<protein>
    <recommendedName>
        <fullName evidence="9">FAD/NAD(P)-binding domain-containing protein</fullName>
    </recommendedName>
</protein>
<dbReference type="PRINTS" id="PR00469">
    <property type="entry name" value="PNDRDTASEII"/>
</dbReference>
<evidence type="ECO:0000256" key="2">
    <source>
        <dbReference type="ARBA" id="ARBA00022630"/>
    </source>
</evidence>
<evidence type="ECO:0000313" key="7">
    <source>
        <dbReference type="EMBL" id="KAK3052376.1"/>
    </source>
</evidence>
<keyword evidence="2" id="KW-0285">Flavoprotein</keyword>
<keyword evidence="5" id="KW-0503">Monooxygenase</keyword>
<gene>
    <name evidence="7" type="ORF">LTR09_006586</name>
</gene>